<evidence type="ECO:0000259" key="13">
    <source>
        <dbReference type="PROSITE" id="PS51733"/>
    </source>
</evidence>
<organism evidence="14 15">
    <name type="scientific">Arabidopsis arenosa</name>
    <name type="common">Sand rock-cress</name>
    <name type="synonym">Cardaminopsis arenosa</name>
    <dbReference type="NCBI Taxonomy" id="38785"/>
    <lineage>
        <taxon>Eukaryota</taxon>
        <taxon>Viridiplantae</taxon>
        <taxon>Streptophyta</taxon>
        <taxon>Embryophyta</taxon>
        <taxon>Tracheophyta</taxon>
        <taxon>Spermatophyta</taxon>
        <taxon>Magnoliopsida</taxon>
        <taxon>eudicotyledons</taxon>
        <taxon>Gunneridae</taxon>
        <taxon>Pentapetalae</taxon>
        <taxon>rosids</taxon>
        <taxon>malvids</taxon>
        <taxon>Brassicales</taxon>
        <taxon>Brassicaceae</taxon>
        <taxon>Camelineae</taxon>
        <taxon>Arabidopsis</taxon>
    </lineage>
</organism>
<dbReference type="InterPro" id="IPR020605">
    <property type="entry name" value="Octanoyltransferase_CS"/>
</dbReference>
<dbReference type="GO" id="GO:0005634">
    <property type="term" value="C:nucleus"/>
    <property type="evidence" value="ECO:0007669"/>
    <property type="project" value="UniProtKB-SubCell"/>
</dbReference>
<comment type="similarity">
    <text evidence="3">Belongs to the LipB family.</text>
</comment>
<comment type="pathway">
    <text evidence="2">Protein modification; protein lipoylation via endogenous pathway; protein N(6)-(lipoyl)lysine from octanoyl-[acyl-carrier-protein]: step 1/2.</text>
</comment>
<name>A0A8S2ASL9_ARAAE</name>
<evidence type="ECO:0000256" key="9">
    <source>
        <dbReference type="ARBA" id="ARBA00023242"/>
    </source>
</evidence>
<dbReference type="Gene3D" id="3.30.930.10">
    <property type="entry name" value="Bira Bifunctional Protein, Domain 2"/>
    <property type="match status" value="1"/>
</dbReference>
<dbReference type="AlphaFoldDB" id="A0A8S2ASL9"/>
<dbReference type="FunFam" id="3.30.730.10:FF:000001">
    <property type="entry name" value="Ethylene-responsive transcription factor 2"/>
    <property type="match status" value="1"/>
</dbReference>
<evidence type="ECO:0000313" key="14">
    <source>
        <dbReference type="EMBL" id="CAE6166803.1"/>
    </source>
</evidence>
<evidence type="ECO:0000256" key="4">
    <source>
        <dbReference type="ARBA" id="ARBA00012334"/>
    </source>
</evidence>
<dbReference type="InterPro" id="IPR016177">
    <property type="entry name" value="DNA-bd_dom_sf"/>
</dbReference>
<proteinExistence type="inferred from homology"/>
<dbReference type="PROSITE" id="PS01313">
    <property type="entry name" value="LIPB"/>
    <property type="match status" value="1"/>
</dbReference>
<dbReference type="PROSITE" id="PS51733">
    <property type="entry name" value="BPL_LPL_CATALYTIC"/>
    <property type="match status" value="1"/>
</dbReference>
<dbReference type="SUPFAM" id="SSF54171">
    <property type="entry name" value="DNA-binding domain"/>
    <property type="match status" value="1"/>
</dbReference>
<keyword evidence="7" id="KW-0238">DNA-binding</keyword>
<comment type="subcellular location">
    <subcellularLocation>
        <location evidence="1">Nucleus</location>
    </subcellularLocation>
</comment>
<dbReference type="Pfam" id="PF21948">
    <property type="entry name" value="LplA-B_cat"/>
    <property type="match status" value="1"/>
</dbReference>
<dbReference type="Pfam" id="PF00847">
    <property type="entry name" value="AP2"/>
    <property type="match status" value="1"/>
</dbReference>
<dbReference type="InterPro" id="IPR045864">
    <property type="entry name" value="aa-tRNA-synth_II/BPL/LPL"/>
</dbReference>
<accession>A0A8S2ASL9</accession>
<evidence type="ECO:0000256" key="1">
    <source>
        <dbReference type="ARBA" id="ARBA00004123"/>
    </source>
</evidence>
<dbReference type="InterPro" id="IPR001471">
    <property type="entry name" value="AP2/ERF_dom"/>
</dbReference>
<dbReference type="GO" id="GO:0003677">
    <property type="term" value="F:DNA binding"/>
    <property type="evidence" value="ECO:0007669"/>
    <property type="project" value="UniProtKB-KW"/>
</dbReference>
<keyword evidence="9" id="KW-0539">Nucleus</keyword>
<dbReference type="GO" id="GO:0009249">
    <property type="term" value="P:protein lipoylation"/>
    <property type="evidence" value="ECO:0007669"/>
    <property type="project" value="InterPro"/>
</dbReference>
<dbReference type="GO" id="GO:0003700">
    <property type="term" value="F:DNA-binding transcription factor activity"/>
    <property type="evidence" value="ECO:0007669"/>
    <property type="project" value="InterPro"/>
</dbReference>
<dbReference type="InterPro" id="IPR000544">
    <property type="entry name" value="Octanoyltransferase"/>
</dbReference>
<dbReference type="PANTHER" id="PTHR10993">
    <property type="entry name" value="OCTANOYLTRANSFERASE"/>
    <property type="match status" value="1"/>
</dbReference>
<evidence type="ECO:0000256" key="10">
    <source>
        <dbReference type="ARBA" id="ARBA00023315"/>
    </source>
</evidence>
<keyword evidence="15" id="KW-1185">Reference proteome</keyword>
<evidence type="ECO:0000259" key="12">
    <source>
        <dbReference type="PROSITE" id="PS51032"/>
    </source>
</evidence>
<comment type="similarity">
    <text evidence="11">Belongs to the AP2/ERF transcription factor family. ERF subfamily.</text>
</comment>
<keyword evidence="5" id="KW-0808">Transferase</keyword>
<dbReference type="SMART" id="SM00380">
    <property type="entry name" value="AP2"/>
    <property type="match status" value="1"/>
</dbReference>
<dbReference type="SUPFAM" id="SSF55681">
    <property type="entry name" value="Class II aaRS and biotin synthetases"/>
    <property type="match status" value="1"/>
</dbReference>
<feature type="domain" description="AP2/ERF" evidence="12">
    <location>
        <begin position="316"/>
        <end position="373"/>
    </location>
</feature>
<evidence type="ECO:0000256" key="7">
    <source>
        <dbReference type="ARBA" id="ARBA00023125"/>
    </source>
</evidence>
<dbReference type="PANTHER" id="PTHR10993:SF7">
    <property type="entry name" value="LIPOYLTRANSFERASE 2, MITOCHONDRIAL-RELATED"/>
    <property type="match status" value="1"/>
</dbReference>
<dbReference type="InterPro" id="IPR036955">
    <property type="entry name" value="AP2/ERF_dom_sf"/>
</dbReference>
<dbReference type="EC" id="2.3.1.181" evidence="4"/>
<feature type="domain" description="BPL/LPL catalytic" evidence="13">
    <location>
        <begin position="79"/>
        <end position="267"/>
    </location>
</feature>
<evidence type="ECO:0000256" key="8">
    <source>
        <dbReference type="ARBA" id="ARBA00023163"/>
    </source>
</evidence>
<evidence type="ECO:0000313" key="15">
    <source>
        <dbReference type="Proteomes" id="UP000682877"/>
    </source>
</evidence>
<dbReference type="CDD" id="cd00018">
    <property type="entry name" value="AP2"/>
    <property type="match status" value="1"/>
</dbReference>
<keyword evidence="8" id="KW-0804">Transcription</keyword>
<dbReference type="Gene3D" id="3.30.730.10">
    <property type="entry name" value="AP2/ERF domain"/>
    <property type="match status" value="1"/>
</dbReference>
<gene>
    <name evidence="14" type="ORF">AARE701A_LOCUS18003</name>
</gene>
<dbReference type="GO" id="GO:0033819">
    <property type="term" value="F:lipoyl(octanoyl) transferase activity"/>
    <property type="evidence" value="ECO:0007669"/>
    <property type="project" value="UniProtKB-EC"/>
</dbReference>
<evidence type="ECO:0000256" key="2">
    <source>
        <dbReference type="ARBA" id="ARBA00004821"/>
    </source>
</evidence>
<keyword evidence="10" id="KW-0012">Acyltransferase</keyword>
<dbReference type="NCBIfam" id="TIGR00214">
    <property type="entry name" value="lipB"/>
    <property type="match status" value="1"/>
</dbReference>
<dbReference type="Proteomes" id="UP000682877">
    <property type="component" value="Chromosome 7"/>
</dbReference>
<sequence length="477" mass="53743">MELLNGVETLISGLHHHHRTNAKRNRVARSVKILNSGNHQIPRKCQCFDLYDKLIPYKKAWSWQKIIVEEKKTLIDRNQDCPDTVILLQHSPVYTMGTASAEDYLNFDIKDAPFDVYRTERGGEVTYHGPGQLVMYPIINLRNHEMDLHWYLRMLEEIVIRVLSSSFSIKASRLDGLTGVWVGNQKVAAIVPCGIKDRKVGSIKGLLEDGEHGKVDDLTLIDVAHESLLKEFSEVFQLQIEKQAVPDPKILKAEPFKRLECSKEGQANALREKVSTVNQFADGDPCAKDIMPPSPPKSPFMSSSLKEAHEDSRFKCYKGVRKRSWGKWVSEIRVPKTGRRIWLGSYDAPEKAARAYDAALFCIRGEKGVYNFPTDKKPQLPEGSVRPLSKLDIQTIATNYASSVVHVPPHATTLPVTAQVPSEVPASPDVSASTEITEMVDEYYLPTDASAESIFSVEDLQLDNFLMMDIDWINNLV</sequence>
<evidence type="ECO:0000256" key="3">
    <source>
        <dbReference type="ARBA" id="ARBA00007907"/>
    </source>
</evidence>
<dbReference type="CDD" id="cd16444">
    <property type="entry name" value="LipB"/>
    <property type="match status" value="1"/>
</dbReference>
<dbReference type="PROSITE" id="PS51032">
    <property type="entry name" value="AP2_ERF"/>
    <property type="match status" value="1"/>
</dbReference>
<keyword evidence="6" id="KW-0805">Transcription regulation</keyword>
<evidence type="ECO:0000256" key="11">
    <source>
        <dbReference type="ARBA" id="ARBA00024343"/>
    </source>
</evidence>
<dbReference type="EMBL" id="LR999457">
    <property type="protein sequence ID" value="CAE6166803.1"/>
    <property type="molecule type" value="Genomic_DNA"/>
</dbReference>
<evidence type="ECO:0000256" key="6">
    <source>
        <dbReference type="ARBA" id="ARBA00023015"/>
    </source>
</evidence>
<protein>
    <recommendedName>
        <fullName evidence="4">lipoyl(octanoyl) transferase</fullName>
        <ecNumber evidence="4">2.3.1.181</ecNumber>
    </recommendedName>
</protein>
<evidence type="ECO:0000256" key="5">
    <source>
        <dbReference type="ARBA" id="ARBA00022679"/>
    </source>
</evidence>
<dbReference type="PRINTS" id="PR00367">
    <property type="entry name" value="ETHRSPELEMNT"/>
</dbReference>
<reference evidence="14" key="1">
    <citation type="submission" date="2021-01" db="EMBL/GenBank/DDBJ databases">
        <authorList>
            <person name="Bezrukov I."/>
        </authorList>
    </citation>
    <scope>NUCLEOTIDE SEQUENCE</scope>
</reference>
<dbReference type="InterPro" id="IPR004143">
    <property type="entry name" value="BPL_LPL_catalytic"/>
</dbReference>